<dbReference type="Proteomes" id="UP000291189">
    <property type="component" value="Unassembled WGS sequence"/>
</dbReference>
<dbReference type="EMBL" id="SDPU01000032">
    <property type="protein sequence ID" value="RYU10199.1"/>
    <property type="molecule type" value="Genomic_DNA"/>
</dbReference>
<keyword evidence="3" id="KW-1185">Reference proteome</keyword>
<feature type="domain" description="VOC" evidence="1">
    <location>
        <begin position="3"/>
        <end position="119"/>
    </location>
</feature>
<dbReference type="RefSeq" id="WP_129988637.1">
    <property type="nucleotide sequence ID" value="NZ_SDPU01000032.1"/>
</dbReference>
<dbReference type="InterPro" id="IPR029068">
    <property type="entry name" value="Glyas_Bleomycin-R_OHBP_Dase"/>
</dbReference>
<name>A0A4Q5IYT3_9ACTN</name>
<evidence type="ECO:0000313" key="3">
    <source>
        <dbReference type="Proteomes" id="UP000291189"/>
    </source>
</evidence>
<gene>
    <name evidence="2" type="ORF">ETU37_17490</name>
</gene>
<dbReference type="SUPFAM" id="SSF54593">
    <property type="entry name" value="Glyoxalase/Bleomycin resistance protein/Dihydroxybiphenyl dioxygenase"/>
    <property type="match status" value="1"/>
</dbReference>
<comment type="caution">
    <text evidence="2">The sequence shown here is derived from an EMBL/GenBank/DDBJ whole genome shotgun (WGS) entry which is preliminary data.</text>
</comment>
<protein>
    <submittedName>
        <fullName evidence="2">VOC family protein</fullName>
    </submittedName>
</protein>
<accession>A0A4Q5IYT3</accession>
<dbReference type="PROSITE" id="PS51819">
    <property type="entry name" value="VOC"/>
    <property type="match status" value="1"/>
</dbReference>
<reference evidence="2 3" key="1">
    <citation type="submission" date="2019-01" db="EMBL/GenBank/DDBJ databases">
        <title>Nocardioides guangzhouensis sp. nov., an actinobacterium isolated from soil.</title>
        <authorList>
            <person name="Fu Y."/>
            <person name="Cai Y."/>
            <person name="Lin Z."/>
            <person name="Chen P."/>
        </authorList>
    </citation>
    <scope>NUCLEOTIDE SEQUENCE [LARGE SCALE GENOMIC DNA]</scope>
    <source>
        <strain evidence="2 3">NBRC 105384</strain>
    </source>
</reference>
<dbReference type="AlphaFoldDB" id="A0A4Q5IYT3"/>
<dbReference type="Gene3D" id="3.10.180.10">
    <property type="entry name" value="2,3-Dihydroxybiphenyl 1,2-Dioxygenase, domain 1"/>
    <property type="match status" value="1"/>
</dbReference>
<evidence type="ECO:0000313" key="2">
    <source>
        <dbReference type="EMBL" id="RYU10199.1"/>
    </source>
</evidence>
<proteinExistence type="predicted"/>
<organism evidence="2 3">
    <name type="scientific">Nocardioides iriomotensis</name>
    <dbReference type="NCBI Taxonomy" id="715784"/>
    <lineage>
        <taxon>Bacteria</taxon>
        <taxon>Bacillati</taxon>
        <taxon>Actinomycetota</taxon>
        <taxon>Actinomycetes</taxon>
        <taxon>Propionibacteriales</taxon>
        <taxon>Nocardioidaceae</taxon>
        <taxon>Nocardioides</taxon>
    </lineage>
</organism>
<dbReference type="OrthoDB" id="8965356at2"/>
<dbReference type="CDD" id="cd06587">
    <property type="entry name" value="VOC"/>
    <property type="match status" value="1"/>
</dbReference>
<dbReference type="InterPro" id="IPR004360">
    <property type="entry name" value="Glyas_Fos-R_dOase_dom"/>
</dbReference>
<evidence type="ECO:0000259" key="1">
    <source>
        <dbReference type="PROSITE" id="PS51819"/>
    </source>
</evidence>
<dbReference type="InterPro" id="IPR037523">
    <property type="entry name" value="VOC_core"/>
</dbReference>
<dbReference type="Pfam" id="PF00903">
    <property type="entry name" value="Glyoxalase"/>
    <property type="match status" value="1"/>
</dbReference>
<sequence>MLKGGNATIYVADMDRAVTFYTETLGLRLLFRAGDHWASIDAGDGLQLGLHPATAHGPTPGTVGAVTVGFTVDEPIEQVIATLEERGVTLEGPVVDDAARLKLAFFADPDGNPLYMTELAGR</sequence>